<comment type="caution">
    <text evidence="2">The sequence shown here is derived from an EMBL/GenBank/DDBJ whole genome shotgun (WGS) entry which is preliminary data.</text>
</comment>
<evidence type="ECO:0000313" key="3">
    <source>
        <dbReference type="Proteomes" id="UP000886595"/>
    </source>
</evidence>
<evidence type="ECO:0000256" key="1">
    <source>
        <dbReference type="SAM" id="MobiDB-lite"/>
    </source>
</evidence>
<gene>
    <name evidence="2" type="ORF">Bca52824_048088</name>
</gene>
<keyword evidence="3" id="KW-1185">Reference proteome</keyword>
<dbReference type="EMBL" id="JAAMPC010000010">
    <property type="protein sequence ID" value="KAG2288484.1"/>
    <property type="molecule type" value="Genomic_DNA"/>
</dbReference>
<dbReference type="OrthoDB" id="1090075at2759"/>
<feature type="compositionally biased region" description="Basic and acidic residues" evidence="1">
    <location>
        <begin position="134"/>
        <end position="143"/>
    </location>
</feature>
<feature type="compositionally biased region" description="Polar residues" evidence="1">
    <location>
        <begin position="31"/>
        <end position="40"/>
    </location>
</feature>
<name>A0A8X7RFZ6_BRACI</name>
<feature type="region of interest" description="Disordered" evidence="1">
    <location>
        <begin position="1"/>
        <end position="92"/>
    </location>
</feature>
<organism evidence="2 3">
    <name type="scientific">Brassica carinata</name>
    <name type="common">Ethiopian mustard</name>
    <name type="synonym">Abyssinian cabbage</name>
    <dbReference type="NCBI Taxonomy" id="52824"/>
    <lineage>
        <taxon>Eukaryota</taxon>
        <taxon>Viridiplantae</taxon>
        <taxon>Streptophyta</taxon>
        <taxon>Embryophyta</taxon>
        <taxon>Tracheophyta</taxon>
        <taxon>Spermatophyta</taxon>
        <taxon>Magnoliopsida</taxon>
        <taxon>eudicotyledons</taxon>
        <taxon>Gunneridae</taxon>
        <taxon>Pentapetalae</taxon>
        <taxon>rosids</taxon>
        <taxon>malvids</taxon>
        <taxon>Brassicales</taxon>
        <taxon>Brassicaceae</taxon>
        <taxon>Brassiceae</taxon>
        <taxon>Brassica</taxon>
    </lineage>
</organism>
<dbReference type="Proteomes" id="UP000886595">
    <property type="component" value="Unassembled WGS sequence"/>
</dbReference>
<proteinExistence type="predicted"/>
<accession>A0A8X7RFZ6</accession>
<feature type="compositionally biased region" description="Polar residues" evidence="1">
    <location>
        <begin position="160"/>
        <end position="176"/>
    </location>
</feature>
<evidence type="ECO:0000313" key="2">
    <source>
        <dbReference type="EMBL" id="KAG2288484.1"/>
    </source>
</evidence>
<sequence length="176" mass="19555">MIITSPMNPPLPRNLTHDPEPEPNAKPVLKSQESSAQTMKPLSPRNPNPPDLDTTEAVISESSAKILPREEDFQEKNEQLSGEKDKMETKPVTEVDSNMVIVKTGGWIIQHRTQYEIAEDAVALLLKHSVGHQEISKSEESGPSRKKKKTDDDSSWVPPQGQSGDGRTSLNDRFGY</sequence>
<dbReference type="AlphaFoldDB" id="A0A8X7RFZ6"/>
<protein>
    <submittedName>
        <fullName evidence="2">Uncharacterized protein</fullName>
    </submittedName>
</protein>
<reference evidence="2 3" key="1">
    <citation type="submission" date="2020-02" db="EMBL/GenBank/DDBJ databases">
        <authorList>
            <person name="Ma Q."/>
            <person name="Huang Y."/>
            <person name="Song X."/>
            <person name="Pei D."/>
        </authorList>
    </citation>
    <scope>NUCLEOTIDE SEQUENCE [LARGE SCALE GENOMIC DNA]</scope>
    <source>
        <strain evidence="2">Sxm20200214</strain>
        <tissue evidence="2">Leaf</tissue>
    </source>
</reference>
<feature type="compositionally biased region" description="Basic and acidic residues" evidence="1">
    <location>
        <begin position="67"/>
        <end position="92"/>
    </location>
</feature>
<feature type="region of interest" description="Disordered" evidence="1">
    <location>
        <begin position="131"/>
        <end position="176"/>
    </location>
</feature>